<keyword evidence="7" id="KW-0675">Receptor</keyword>
<evidence type="ECO:0000313" key="7">
    <source>
        <dbReference type="EMBL" id="KAB1223239.1"/>
    </source>
</evidence>
<keyword evidence="5" id="KW-0472">Membrane</keyword>
<dbReference type="EMBL" id="RXIC02000020">
    <property type="protein sequence ID" value="KAB1223239.1"/>
    <property type="molecule type" value="Genomic_DNA"/>
</dbReference>
<accession>A0A6A1WD87</accession>
<dbReference type="GO" id="GO:0016020">
    <property type="term" value="C:membrane"/>
    <property type="evidence" value="ECO:0007669"/>
    <property type="project" value="UniProtKB-SubCell"/>
</dbReference>
<dbReference type="Proteomes" id="UP000516437">
    <property type="component" value="Chromosome 2"/>
</dbReference>
<keyword evidence="7" id="KW-0808">Transferase</keyword>
<keyword evidence="7" id="KW-0418">Kinase</keyword>
<dbReference type="OrthoDB" id="544346at2759"/>
<gene>
    <name evidence="7" type="ORF">CJ030_MR2G002961</name>
</gene>
<evidence type="ECO:0000313" key="8">
    <source>
        <dbReference type="Proteomes" id="UP000516437"/>
    </source>
</evidence>
<proteinExistence type="predicted"/>
<keyword evidence="3" id="KW-0732">Signal</keyword>
<dbReference type="FunFam" id="3.80.10.10:FF:000041">
    <property type="entry name" value="LRR receptor-like serine/threonine-protein kinase ERECTA"/>
    <property type="match status" value="1"/>
</dbReference>
<keyword evidence="8" id="KW-1185">Reference proteome</keyword>
<dbReference type="InterPro" id="IPR001611">
    <property type="entry name" value="Leu-rich_rpt"/>
</dbReference>
<dbReference type="AlphaFoldDB" id="A0A6A1WD87"/>
<dbReference type="InterPro" id="IPR032675">
    <property type="entry name" value="LRR_dom_sf"/>
</dbReference>
<dbReference type="Gene3D" id="3.80.10.10">
    <property type="entry name" value="Ribonuclease Inhibitor"/>
    <property type="match status" value="1"/>
</dbReference>
<dbReference type="SUPFAM" id="SSF52058">
    <property type="entry name" value="L domain-like"/>
    <property type="match status" value="1"/>
</dbReference>
<evidence type="ECO:0000256" key="4">
    <source>
        <dbReference type="ARBA" id="ARBA00022737"/>
    </source>
</evidence>
<evidence type="ECO:0000256" key="2">
    <source>
        <dbReference type="ARBA" id="ARBA00022614"/>
    </source>
</evidence>
<evidence type="ECO:0000256" key="3">
    <source>
        <dbReference type="ARBA" id="ARBA00022729"/>
    </source>
</evidence>
<keyword evidence="2" id="KW-0433">Leucine-rich repeat</keyword>
<protein>
    <submittedName>
        <fullName evidence="7">Putative leucine-rich repeat receptor-like protein kinase IMK3</fullName>
    </submittedName>
</protein>
<dbReference type="Pfam" id="PF13855">
    <property type="entry name" value="LRR_8"/>
    <property type="match status" value="1"/>
</dbReference>
<keyword evidence="6" id="KW-0325">Glycoprotein</keyword>
<comment type="subcellular location">
    <subcellularLocation>
        <location evidence="1">Membrane</location>
    </subcellularLocation>
</comment>
<reference evidence="7 8" key="1">
    <citation type="journal article" date="2019" name="Plant Biotechnol. J.">
        <title>The red bayberry genome and genetic basis of sex determination.</title>
        <authorList>
            <person name="Jia H.M."/>
            <person name="Jia H.J."/>
            <person name="Cai Q.L."/>
            <person name="Wang Y."/>
            <person name="Zhao H.B."/>
            <person name="Yang W.F."/>
            <person name="Wang G.Y."/>
            <person name="Li Y.H."/>
            <person name="Zhan D.L."/>
            <person name="Shen Y.T."/>
            <person name="Niu Q.F."/>
            <person name="Chang L."/>
            <person name="Qiu J."/>
            <person name="Zhao L."/>
            <person name="Xie H.B."/>
            <person name="Fu W.Y."/>
            <person name="Jin J."/>
            <person name="Li X.W."/>
            <person name="Jiao Y."/>
            <person name="Zhou C.C."/>
            <person name="Tu T."/>
            <person name="Chai C.Y."/>
            <person name="Gao J.L."/>
            <person name="Fan L.J."/>
            <person name="van de Weg E."/>
            <person name="Wang J.Y."/>
            <person name="Gao Z.S."/>
        </authorList>
    </citation>
    <scope>NUCLEOTIDE SEQUENCE [LARGE SCALE GENOMIC DNA]</scope>
    <source>
        <tissue evidence="7">Leaves</tissue>
    </source>
</reference>
<evidence type="ECO:0000256" key="5">
    <source>
        <dbReference type="ARBA" id="ARBA00023136"/>
    </source>
</evidence>
<evidence type="ECO:0000256" key="1">
    <source>
        <dbReference type="ARBA" id="ARBA00004370"/>
    </source>
</evidence>
<comment type="caution">
    <text evidence="7">The sequence shown here is derived from an EMBL/GenBank/DDBJ whole genome shotgun (WGS) entry which is preliminary data.</text>
</comment>
<sequence>MEINIANNSLSGQIPSSLGSIPSLYSLDLSRNKLSGRIPQSFSSFARDPLLDLSYNRLTGPIPQALTYLADYGNFAGNAGLCLLDISAGVPSCENPYISPLLIHIQCLPFKIVILSFLCYWTE</sequence>
<dbReference type="PANTHER" id="PTHR48065">
    <property type="entry name" value="OS10G0469600 PROTEIN"/>
    <property type="match status" value="1"/>
</dbReference>
<dbReference type="GO" id="GO:0016301">
    <property type="term" value="F:kinase activity"/>
    <property type="evidence" value="ECO:0007669"/>
    <property type="project" value="UniProtKB-KW"/>
</dbReference>
<dbReference type="PANTHER" id="PTHR48065:SF75">
    <property type="entry name" value="LEUCINE-RICH REPEAT-CONTAINING N-TERMINAL PLANT-TYPE DOMAIN-CONTAINING PROTEIN"/>
    <property type="match status" value="1"/>
</dbReference>
<name>A0A6A1WD87_9ROSI</name>
<evidence type="ECO:0000256" key="6">
    <source>
        <dbReference type="ARBA" id="ARBA00023180"/>
    </source>
</evidence>
<keyword evidence="4" id="KW-0677">Repeat</keyword>
<organism evidence="7 8">
    <name type="scientific">Morella rubra</name>
    <name type="common">Chinese bayberry</name>
    <dbReference type="NCBI Taxonomy" id="262757"/>
    <lineage>
        <taxon>Eukaryota</taxon>
        <taxon>Viridiplantae</taxon>
        <taxon>Streptophyta</taxon>
        <taxon>Embryophyta</taxon>
        <taxon>Tracheophyta</taxon>
        <taxon>Spermatophyta</taxon>
        <taxon>Magnoliopsida</taxon>
        <taxon>eudicotyledons</taxon>
        <taxon>Gunneridae</taxon>
        <taxon>Pentapetalae</taxon>
        <taxon>rosids</taxon>
        <taxon>fabids</taxon>
        <taxon>Fagales</taxon>
        <taxon>Myricaceae</taxon>
        <taxon>Morella</taxon>
    </lineage>
</organism>